<dbReference type="SUPFAM" id="SSF55729">
    <property type="entry name" value="Acyl-CoA N-acyltransferases (Nat)"/>
    <property type="match status" value="1"/>
</dbReference>
<dbReference type="GO" id="GO:0016747">
    <property type="term" value="F:acyltransferase activity, transferring groups other than amino-acyl groups"/>
    <property type="evidence" value="ECO:0007669"/>
    <property type="project" value="InterPro"/>
</dbReference>
<dbReference type="STRING" id="1618477.UR54_C0013G0006"/>
<protein>
    <recommendedName>
        <fullName evidence="1">N-acetyltransferase domain-containing protein</fullName>
    </recommendedName>
</protein>
<evidence type="ECO:0000313" key="3">
    <source>
        <dbReference type="Proteomes" id="UP000034688"/>
    </source>
</evidence>
<gene>
    <name evidence="2" type="ORF">UR54_C0013G0006</name>
</gene>
<accession>A0A0G0DAJ1</accession>
<dbReference type="InterPro" id="IPR016181">
    <property type="entry name" value="Acyl_CoA_acyltransferase"/>
</dbReference>
<dbReference type="InterPro" id="IPR000182">
    <property type="entry name" value="GNAT_dom"/>
</dbReference>
<dbReference type="AlphaFoldDB" id="A0A0G0DAJ1"/>
<evidence type="ECO:0000259" key="1">
    <source>
        <dbReference type="Pfam" id="PF00583"/>
    </source>
</evidence>
<evidence type="ECO:0000313" key="2">
    <source>
        <dbReference type="EMBL" id="KKP60415.1"/>
    </source>
</evidence>
<name>A0A0G0DAJ1_9BACT</name>
<dbReference type="Proteomes" id="UP000034688">
    <property type="component" value="Unassembled WGS sequence"/>
</dbReference>
<sequence length="178" mass="20224">MKINGEISITGKNIAKLPKEVQNIIANKVICLLKKHKKTMLQFKTEELIIKFFNSGNAVVLLEKKTDQLIGFGKNKLWSGKNEYGQKVYEFGSWIINKEFQHKGYGHYLTKLAVKSLKEKDPNAQLIAVCDLDSKEAIKVLKHLGAIEIPKPKNVKILLEEGQAKVVILDMSVINYRF</sequence>
<feature type="domain" description="N-acetyltransferase" evidence="1">
    <location>
        <begin position="52"/>
        <end position="145"/>
    </location>
</feature>
<dbReference type="EMBL" id="LBPP01000013">
    <property type="protein sequence ID" value="KKP60415.1"/>
    <property type="molecule type" value="Genomic_DNA"/>
</dbReference>
<reference evidence="2 3" key="1">
    <citation type="journal article" date="2015" name="Nature">
        <title>rRNA introns, odd ribosomes, and small enigmatic genomes across a large radiation of phyla.</title>
        <authorList>
            <person name="Brown C.T."/>
            <person name="Hug L.A."/>
            <person name="Thomas B.C."/>
            <person name="Sharon I."/>
            <person name="Castelle C.J."/>
            <person name="Singh A."/>
            <person name="Wilkins M.J."/>
            <person name="Williams K.H."/>
            <person name="Banfield J.F."/>
        </authorList>
    </citation>
    <scope>NUCLEOTIDE SEQUENCE [LARGE SCALE GENOMIC DNA]</scope>
</reference>
<comment type="caution">
    <text evidence="2">The sequence shown here is derived from an EMBL/GenBank/DDBJ whole genome shotgun (WGS) entry which is preliminary data.</text>
</comment>
<dbReference type="Gene3D" id="3.40.630.30">
    <property type="match status" value="1"/>
</dbReference>
<organism evidence="2 3">
    <name type="scientific">Candidatus Roizmanbacteria bacterium GW2011_GWA2_34_18</name>
    <dbReference type="NCBI Taxonomy" id="1618477"/>
    <lineage>
        <taxon>Bacteria</taxon>
        <taxon>Candidatus Roizmaniibacteriota</taxon>
    </lineage>
</organism>
<proteinExistence type="predicted"/>
<dbReference type="Pfam" id="PF00583">
    <property type="entry name" value="Acetyltransf_1"/>
    <property type="match status" value="1"/>
</dbReference>